<proteinExistence type="predicted"/>
<sequence>MASRARATTVAERPGAGFALGLSSHPTMKPGFDNKRMSRDDMSVPRLRPSRAEYDNKRMSRDDLSIASRHFDVSSYKSYHIPIRGRLPSPETSPKHQPPQNITMVRTTTPDSLGDGADSNSFAIGMALGSPAHPPLPSWHNQGPSRSQTMPTSSSRPIHQGITTTNITSFGSPPGNQQEQVKSRKWGIFGRSKSKRVKAPEAAPAVSNTNPPKTLQKTSKYTPIVTHEPPVPSLSNSGRLLDIDIPDITLERYSVMFSGVLESQQPSSLLARRQANLDRLKTVKESPLEEKEKEKKMSKERERDTAAAEWPRPRIDTTRATRSPSFNLFPSTPGSSSFNGSNPNLTRLTPRARSKTSPGILPSPSKDSFSDSREPVDPSVKQKLAPWLADARTLSPSSASREFSNPNYRNRFHHPMGSTASLVSSTSSTPTTAEPDVHITDKLHPSFTEPKWQMVGQHHASKSAVSLSSVDSSHFRTKSTMSPEQLSVKPINQTPAPSITSDQGLSDDKAKKALEDAVQISIARQISVSQQQRKMLEPLQGSIRKKDPSPHGVGIATKITVGRKGSTPTMVHPPTDAVLSGGTKRKSSRGIVEAA</sequence>
<comment type="caution">
    <text evidence="2">The sequence shown here is derived from an EMBL/GenBank/DDBJ whole genome shotgun (WGS) entry which is preliminary data.</text>
</comment>
<feature type="region of interest" description="Disordered" evidence="1">
    <location>
        <begin position="474"/>
        <end position="507"/>
    </location>
</feature>
<evidence type="ECO:0000313" key="3">
    <source>
        <dbReference type="Proteomes" id="UP000813444"/>
    </source>
</evidence>
<organism evidence="2 3">
    <name type="scientific">Stachybotrys elegans</name>
    <dbReference type="NCBI Taxonomy" id="80388"/>
    <lineage>
        <taxon>Eukaryota</taxon>
        <taxon>Fungi</taxon>
        <taxon>Dikarya</taxon>
        <taxon>Ascomycota</taxon>
        <taxon>Pezizomycotina</taxon>
        <taxon>Sordariomycetes</taxon>
        <taxon>Hypocreomycetidae</taxon>
        <taxon>Hypocreales</taxon>
        <taxon>Stachybotryaceae</taxon>
        <taxon>Stachybotrys</taxon>
    </lineage>
</organism>
<dbReference type="Proteomes" id="UP000813444">
    <property type="component" value="Unassembled WGS sequence"/>
</dbReference>
<evidence type="ECO:0000313" key="2">
    <source>
        <dbReference type="EMBL" id="KAH7328125.1"/>
    </source>
</evidence>
<feature type="compositionally biased region" description="Polar residues" evidence="1">
    <location>
        <begin position="98"/>
        <end position="111"/>
    </location>
</feature>
<dbReference type="OrthoDB" id="5404004at2759"/>
<feature type="compositionally biased region" description="Polar residues" evidence="1">
    <location>
        <begin position="394"/>
        <end position="408"/>
    </location>
</feature>
<dbReference type="AlphaFoldDB" id="A0A8K0WWF6"/>
<feature type="compositionally biased region" description="Low complexity" evidence="1">
    <location>
        <begin position="329"/>
        <end position="344"/>
    </location>
</feature>
<name>A0A8K0WWF6_9HYPO</name>
<feature type="region of interest" description="Disordered" evidence="1">
    <location>
        <begin position="1"/>
        <end position="58"/>
    </location>
</feature>
<reference evidence="2" key="1">
    <citation type="journal article" date="2021" name="Nat. Commun.">
        <title>Genetic determinants of endophytism in the Arabidopsis root mycobiome.</title>
        <authorList>
            <person name="Mesny F."/>
            <person name="Miyauchi S."/>
            <person name="Thiergart T."/>
            <person name="Pickel B."/>
            <person name="Atanasova L."/>
            <person name="Karlsson M."/>
            <person name="Huettel B."/>
            <person name="Barry K.W."/>
            <person name="Haridas S."/>
            <person name="Chen C."/>
            <person name="Bauer D."/>
            <person name="Andreopoulos W."/>
            <person name="Pangilinan J."/>
            <person name="LaButti K."/>
            <person name="Riley R."/>
            <person name="Lipzen A."/>
            <person name="Clum A."/>
            <person name="Drula E."/>
            <person name="Henrissat B."/>
            <person name="Kohler A."/>
            <person name="Grigoriev I.V."/>
            <person name="Martin F.M."/>
            <person name="Hacquard S."/>
        </authorList>
    </citation>
    <scope>NUCLEOTIDE SEQUENCE</scope>
    <source>
        <strain evidence="2">MPI-CAGE-CH-0235</strain>
    </source>
</reference>
<feature type="compositionally biased region" description="Low complexity" evidence="1">
    <location>
        <begin position="418"/>
        <end position="432"/>
    </location>
</feature>
<feature type="compositionally biased region" description="Polar residues" evidence="1">
    <location>
        <begin position="478"/>
        <end position="504"/>
    </location>
</feature>
<feature type="compositionally biased region" description="Basic and acidic residues" evidence="1">
    <location>
        <begin position="281"/>
        <end position="319"/>
    </location>
</feature>
<feature type="region of interest" description="Disordered" evidence="1">
    <location>
        <begin position="561"/>
        <end position="595"/>
    </location>
</feature>
<keyword evidence="3" id="KW-1185">Reference proteome</keyword>
<feature type="region of interest" description="Disordered" evidence="1">
    <location>
        <begin position="281"/>
        <end position="437"/>
    </location>
</feature>
<gene>
    <name evidence="2" type="ORF">B0I35DRAFT_403545</name>
</gene>
<feature type="region of interest" description="Disordered" evidence="1">
    <location>
        <begin position="83"/>
        <end position="157"/>
    </location>
</feature>
<feature type="compositionally biased region" description="Polar residues" evidence="1">
    <location>
        <begin position="206"/>
        <end position="221"/>
    </location>
</feature>
<accession>A0A8K0WWF6</accession>
<evidence type="ECO:0000256" key="1">
    <source>
        <dbReference type="SAM" id="MobiDB-lite"/>
    </source>
</evidence>
<feature type="compositionally biased region" description="Polar residues" evidence="1">
    <location>
        <begin position="139"/>
        <end position="157"/>
    </location>
</feature>
<dbReference type="EMBL" id="JAGPNK010000001">
    <property type="protein sequence ID" value="KAH7328125.1"/>
    <property type="molecule type" value="Genomic_DNA"/>
</dbReference>
<feature type="region of interest" description="Disordered" evidence="1">
    <location>
        <begin position="189"/>
        <end position="237"/>
    </location>
</feature>
<protein>
    <submittedName>
        <fullName evidence="2">Uncharacterized protein</fullName>
    </submittedName>
</protein>
<feature type="compositionally biased region" description="Basic and acidic residues" evidence="1">
    <location>
        <begin position="32"/>
        <end position="43"/>
    </location>
</feature>